<dbReference type="PANTHER" id="PTHR43767">
    <property type="entry name" value="LONG-CHAIN-FATTY-ACID--COA LIGASE"/>
    <property type="match status" value="1"/>
</dbReference>
<evidence type="ECO:0000256" key="1">
    <source>
        <dbReference type="ARBA" id="ARBA00022428"/>
    </source>
</evidence>
<dbReference type="GO" id="GO:0008756">
    <property type="term" value="F:o-succinylbenzoate-CoA ligase activity"/>
    <property type="evidence" value="ECO:0007669"/>
    <property type="project" value="UniProtKB-EC"/>
</dbReference>
<feature type="domain" description="AMP-dependent synthetase/ligase" evidence="6">
    <location>
        <begin position="26"/>
        <end position="361"/>
    </location>
</feature>
<evidence type="ECO:0000313" key="9">
    <source>
        <dbReference type="Proteomes" id="UP000664832"/>
    </source>
</evidence>
<comment type="catalytic activity">
    <reaction evidence="5">
        <text>2-succinylbenzoate + ATP + CoA = 2-succinylbenzoyl-CoA + AMP + diphosphate</text>
        <dbReference type="Rhea" id="RHEA:17009"/>
        <dbReference type="ChEBI" id="CHEBI:18325"/>
        <dbReference type="ChEBI" id="CHEBI:30616"/>
        <dbReference type="ChEBI" id="CHEBI:33019"/>
        <dbReference type="ChEBI" id="CHEBI:57287"/>
        <dbReference type="ChEBI" id="CHEBI:57364"/>
        <dbReference type="ChEBI" id="CHEBI:456215"/>
        <dbReference type="EC" id="6.2.1.26"/>
    </reaction>
</comment>
<dbReference type="Proteomes" id="UP000664832">
    <property type="component" value="Unassembled WGS sequence"/>
</dbReference>
<dbReference type="InterPro" id="IPR000873">
    <property type="entry name" value="AMP-dep_synth/lig_dom"/>
</dbReference>
<comment type="caution">
    <text evidence="8">The sequence shown here is derived from an EMBL/GenBank/DDBJ whole genome shotgun (WGS) entry which is preliminary data.</text>
</comment>
<dbReference type="PANTHER" id="PTHR43767:SF1">
    <property type="entry name" value="NONRIBOSOMAL PEPTIDE SYNTHASE PES1 (EUROFUNG)-RELATED"/>
    <property type="match status" value="1"/>
</dbReference>
<dbReference type="InterPro" id="IPR050237">
    <property type="entry name" value="ATP-dep_AMP-bd_enzyme"/>
</dbReference>
<dbReference type="Pfam" id="PF00501">
    <property type="entry name" value="AMP-binding"/>
    <property type="match status" value="1"/>
</dbReference>
<proteinExistence type="inferred from homology"/>
<name>A0ABS3HXM5_9ENTE</name>
<keyword evidence="3 5" id="KW-0547">Nucleotide-binding</keyword>
<evidence type="ECO:0000313" key="8">
    <source>
        <dbReference type="EMBL" id="MBO0481217.1"/>
    </source>
</evidence>
<keyword evidence="1 5" id="KW-0474">Menaquinone biosynthesis</keyword>
<dbReference type="SUPFAM" id="SSF56801">
    <property type="entry name" value="Acetyl-CoA synthetase-like"/>
    <property type="match status" value="1"/>
</dbReference>
<evidence type="ECO:0000259" key="6">
    <source>
        <dbReference type="Pfam" id="PF00501"/>
    </source>
</evidence>
<comment type="pathway">
    <text evidence="5">Quinol/quinone metabolism; 1,4-dihydroxy-2-naphthoate biosynthesis; 1,4-dihydroxy-2-naphthoate from chorismate: step 5/7.</text>
</comment>
<accession>A0ABS3HXM5</accession>
<comment type="similarity">
    <text evidence="5">Belongs to the ATP-dependent AMP-binding enzyme family. MenE subfamily.</text>
</comment>
<evidence type="ECO:0000256" key="4">
    <source>
        <dbReference type="ARBA" id="ARBA00022840"/>
    </source>
</evidence>
<evidence type="ECO:0000256" key="5">
    <source>
        <dbReference type="HAMAP-Rule" id="MF_00731"/>
    </source>
</evidence>
<gene>
    <name evidence="5 8" type="primary">menE</name>
    <name evidence="8" type="ORF">JZO71_02630</name>
</gene>
<evidence type="ECO:0000256" key="2">
    <source>
        <dbReference type="ARBA" id="ARBA00022598"/>
    </source>
</evidence>
<dbReference type="InterPro" id="IPR042099">
    <property type="entry name" value="ANL_N_sf"/>
</dbReference>
<dbReference type="RefSeq" id="WP_206898045.1">
    <property type="nucleotide sequence ID" value="NZ_JAFLWI010000002.1"/>
</dbReference>
<comment type="function">
    <text evidence="5">Converts 2-succinylbenzoate (OSB) to 2-succinylbenzoyl-CoA (OSB-CoA).</text>
</comment>
<dbReference type="Gene3D" id="3.30.300.30">
    <property type="match status" value="1"/>
</dbReference>
<keyword evidence="2 5" id="KW-0436">Ligase</keyword>
<dbReference type="Gene3D" id="3.40.50.12780">
    <property type="entry name" value="N-terminal domain of ligase-like"/>
    <property type="match status" value="1"/>
</dbReference>
<dbReference type="EC" id="6.2.1.26" evidence="5"/>
<dbReference type="InterPro" id="IPR025110">
    <property type="entry name" value="AMP-bd_C"/>
</dbReference>
<keyword evidence="9" id="KW-1185">Reference proteome</keyword>
<reference evidence="8 9" key="1">
    <citation type="submission" date="2021-03" db="EMBL/GenBank/DDBJ databases">
        <title>Enterococcal diversity collection.</title>
        <authorList>
            <person name="Gilmore M.S."/>
            <person name="Schwartzman J."/>
            <person name="Van Tyne D."/>
            <person name="Martin M."/>
            <person name="Earl A.M."/>
            <person name="Manson A.L."/>
            <person name="Straub T."/>
            <person name="Salamzade R."/>
            <person name="Saavedra J."/>
            <person name="Lebreton F."/>
            <person name="Prichula J."/>
            <person name="Schaufler K."/>
            <person name="Gaca A."/>
            <person name="Sgardioli B."/>
            <person name="Wagenaar J."/>
            <person name="Strong T."/>
        </authorList>
    </citation>
    <scope>NUCLEOTIDE SEQUENCE [LARGE SCALE GENOMIC DNA]</scope>
    <source>
        <strain evidence="8 9">MSG2901</strain>
    </source>
</reference>
<protein>
    <recommendedName>
        <fullName evidence="5">2-succinylbenzoate--CoA ligase</fullName>
        <ecNumber evidence="5">6.2.1.26</ecNumber>
    </recommendedName>
    <alternativeName>
        <fullName evidence="5">o-succinylbenzoyl-CoA synthetase</fullName>
        <shortName evidence="5">OSB-CoA synthetase</shortName>
    </alternativeName>
</protein>
<dbReference type="InterPro" id="IPR010192">
    <property type="entry name" value="MenE"/>
</dbReference>
<dbReference type="InterPro" id="IPR045851">
    <property type="entry name" value="AMP-bd_C_sf"/>
</dbReference>
<dbReference type="InterPro" id="IPR020845">
    <property type="entry name" value="AMP-binding_CS"/>
</dbReference>
<comment type="pathway">
    <text evidence="5">Quinol/quinone metabolism; menaquinone biosynthesis.</text>
</comment>
<organism evidence="8 9">
    <name type="scientific">Candidatus Enterococcus courvalinii</name>
    <dbReference type="NCBI Taxonomy" id="2815329"/>
    <lineage>
        <taxon>Bacteria</taxon>
        <taxon>Bacillati</taxon>
        <taxon>Bacillota</taxon>
        <taxon>Bacilli</taxon>
        <taxon>Lactobacillales</taxon>
        <taxon>Enterococcaceae</taxon>
        <taxon>Enterococcus</taxon>
    </lineage>
</organism>
<dbReference type="Pfam" id="PF13193">
    <property type="entry name" value="AMP-binding_C"/>
    <property type="match status" value="1"/>
</dbReference>
<feature type="domain" description="AMP-binding enzyme C-terminal" evidence="7">
    <location>
        <begin position="410"/>
        <end position="484"/>
    </location>
</feature>
<dbReference type="EMBL" id="JAFLWI010000002">
    <property type="protein sequence ID" value="MBO0481217.1"/>
    <property type="molecule type" value="Genomic_DNA"/>
</dbReference>
<sequence>MPLKKNENQILINSLNSHKSHPRSWLQQQAQLHPTRPAFYFENKSWSFAALNQSVQRYATYFAEKIPENVKRVALYSQNSAQCYLTILALWELGLEVQFLNVHLTSEEIAFQLADAKTTWLITENALISVTDSLLEFPRPEQLPVVDEIDYHDSGYDEEKIASIMYTSGTTGKPKGVPQTFANHRASALATKMNMKLTESDSWICCLPLYHISGLAILLRSLVLGISVRLHTNFSSERIHEELLEGQGICLSVVTKMLKDLLPLVPEMGYLTAPKLLLGGGPIDRDTLSQCVAKKLLVIQSYGMTETCSQVIALSPEKASEKLGSAGVPLMGTKLKIEMNQGQQPTGEILLKGPTIASHYLNYREEAAWTKEGWFRTGDLGHLDEEGFLYVDSRMSELIISGGENIYPAEIEAALLQSELIQEAVVVGRKDDHWGQRPVAYLVVKEKVTLTTEELTSLLQPLARFKHPSEIFSVSRMPKTASGKPLKRLFLTEERVNYIENQLK</sequence>
<evidence type="ECO:0000256" key="3">
    <source>
        <dbReference type="ARBA" id="ARBA00022741"/>
    </source>
</evidence>
<dbReference type="PROSITE" id="PS00455">
    <property type="entry name" value="AMP_BINDING"/>
    <property type="match status" value="1"/>
</dbReference>
<dbReference type="HAMAP" id="MF_00731">
    <property type="entry name" value="MenE"/>
    <property type="match status" value="1"/>
</dbReference>
<evidence type="ECO:0000259" key="7">
    <source>
        <dbReference type="Pfam" id="PF13193"/>
    </source>
</evidence>
<keyword evidence="4 5" id="KW-0067">ATP-binding</keyword>
<dbReference type="NCBIfam" id="TIGR01923">
    <property type="entry name" value="menE"/>
    <property type="match status" value="1"/>
</dbReference>